<proteinExistence type="predicted"/>
<dbReference type="AlphaFoldDB" id="K6WW52"/>
<evidence type="ECO:0000256" key="1">
    <source>
        <dbReference type="SAM" id="Phobius"/>
    </source>
</evidence>
<name>K6WW52_9ACTN</name>
<protein>
    <submittedName>
        <fullName evidence="2">Uncharacterized protein</fullName>
    </submittedName>
</protein>
<accession>K6WW52</accession>
<keyword evidence="3" id="KW-1185">Reference proteome</keyword>
<evidence type="ECO:0000313" key="2">
    <source>
        <dbReference type="EMBL" id="GAB90779.1"/>
    </source>
</evidence>
<organism evidence="2 3">
    <name type="scientific">Gordonia rhizosphera NBRC 16068</name>
    <dbReference type="NCBI Taxonomy" id="1108045"/>
    <lineage>
        <taxon>Bacteria</taxon>
        <taxon>Bacillati</taxon>
        <taxon>Actinomycetota</taxon>
        <taxon>Actinomycetes</taxon>
        <taxon>Mycobacteriales</taxon>
        <taxon>Gordoniaceae</taxon>
        <taxon>Gordonia</taxon>
    </lineage>
</organism>
<sequence length="146" mass="14942">MPHPYGYCVADGFGCRAWGWKAILAAIGGGTVTTAFAAVIVAAAVTVTPSSLWVIAVTGQSRTFDPGMCSVGAVEDRRGGSVSGSDGPIQVAGCEPPPRTVPSVVHSLGDLAVRDYCEWSAVRGLCVASPERIRVLIDANLGAIAV</sequence>
<gene>
    <name evidence="2" type="ORF">GORHZ_117_00430</name>
</gene>
<keyword evidence="1" id="KW-0472">Membrane</keyword>
<keyword evidence="1" id="KW-1133">Transmembrane helix</keyword>
<keyword evidence="1" id="KW-0812">Transmembrane</keyword>
<dbReference type="EMBL" id="BAHC01000117">
    <property type="protein sequence ID" value="GAB90779.1"/>
    <property type="molecule type" value="Genomic_DNA"/>
</dbReference>
<evidence type="ECO:0000313" key="3">
    <source>
        <dbReference type="Proteomes" id="UP000008363"/>
    </source>
</evidence>
<comment type="caution">
    <text evidence="2">The sequence shown here is derived from an EMBL/GenBank/DDBJ whole genome shotgun (WGS) entry which is preliminary data.</text>
</comment>
<reference evidence="2 3" key="1">
    <citation type="submission" date="2012-08" db="EMBL/GenBank/DDBJ databases">
        <title>Whole genome shotgun sequence of Gordonia rhizosphera NBRC 16068.</title>
        <authorList>
            <person name="Takarada H."/>
            <person name="Isaki S."/>
            <person name="Hosoyama A."/>
            <person name="Tsuchikane K."/>
            <person name="Katsumata H."/>
            <person name="Baba S."/>
            <person name="Ohji S."/>
            <person name="Yamazaki S."/>
            <person name="Fujita N."/>
        </authorList>
    </citation>
    <scope>NUCLEOTIDE SEQUENCE [LARGE SCALE GENOMIC DNA]</scope>
    <source>
        <strain evidence="2 3">NBRC 16068</strain>
    </source>
</reference>
<feature type="transmembrane region" description="Helical" evidence="1">
    <location>
        <begin position="22"/>
        <end position="45"/>
    </location>
</feature>
<dbReference type="Proteomes" id="UP000008363">
    <property type="component" value="Unassembled WGS sequence"/>
</dbReference>